<organism evidence="1 2">
    <name type="scientific">Secundilactobacillus angelensis</name>
    <dbReference type="NCBI Taxonomy" id="2722706"/>
    <lineage>
        <taxon>Bacteria</taxon>
        <taxon>Bacillati</taxon>
        <taxon>Bacillota</taxon>
        <taxon>Bacilli</taxon>
        <taxon>Lactobacillales</taxon>
        <taxon>Lactobacillaceae</taxon>
        <taxon>Secundilactobacillus</taxon>
    </lineage>
</organism>
<dbReference type="EMBL" id="JAAXLJ010000035">
    <property type="protein sequence ID" value="NLR19609.1"/>
    <property type="molecule type" value="Genomic_DNA"/>
</dbReference>
<proteinExistence type="predicted"/>
<evidence type="ECO:0008006" key="3">
    <source>
        <dbReference type="Google" id="ProtNLM"/>
    </source>
</evidence>
<gene>
    <name evidence="1" type="ORF">HC026_11995</name>
</gene>
<dbReference type="RefSeq" id="WP_168926150.1">
    <property type="nucleotide sequence ID" value="NZ_JAAXLJ010000035.1"/>
</dbReference>
<comment type="caution">
    <text evidence="1">The sequence shown here is derived from an EMBL/GenBank/DDBJ whole genome shotgun (WGS) entry which is preliminary data.</text>
</comment>
<sequence>MVQNQALRDKIYVNRLRNWEVAQAVGIADSTFSKWLRKPLTDEQQKRVEKAISELTAVKQ</sequence>
<keyword evidence="2" id="KW-1185">Reference proteome</keyword>
<name>A0ABX1L152_9LACO</name>
<accession>A0ABX1L152</accession>
<evidence type="ECO:0000313" key="1">
    <source>
        <dbReference type="EMBL" id="NLR19609.1"/>
    </source>
</evidence>
<reference evidence="1 2" key="1">
    <citation type="submission" date="2020-04" db="EMBL/GenBank/DDBJ databases">
        <title>A novel species of genus Lactobacillus that was isolated from fermented food Zha-chili.</title>
        <authorList>
            <person name="Zhang Z."/>
        </authorList>
    </citation>
    <scope>NUCLEOTIDE SEQUENCE [LARGE SCALE GENOMIC DNA]</scope>
    <source>
        <strain evidence="2">HBUAS51383</strain>
    </source>
</reference>
<dbReference type="Proteomes" id="UP000763447">
    <property type="component" value="Unassembled WGS sequence"/>
</dbReference>
<evidence type="ECO:0000313" key="2">
    <source>
        <dbReference type="Proteomes" id="UP000763447"/>
    </source>
</evidence>
<protein>
    <recommendedName>
        <fullName evidence="3">HTH cro/C1-type domain-containing protein</fullName>
    </recommendedName>
</protein>